<sequence>MIEIFAQAPKGNTRGTVDVGGMRLEAKTKVRDSKAYLGSMQMEHGVSKKSCTDIVEEDGELQSDSTLSDLDDAPNKRFKFAIKTGTTERSQIGSGSIDLMLEKLLHLVKSWGDSGQDQGEASDRGRIEAIIASRPK</sequence>
<accession>A0A314KVA5</accession>
<proteinExistence type="predicted"/>
<evidence type="ECO:0000256" key="1">
    <source>
        <dbReference type="SAM" id="MobiDB-lite"/>
    </source>
</evidence>
<organism evidence="2 3">
    <name type="scientific">Nicotiana attenuata</name>
    <name type="common">Coyote tobacco</name>
    <dbReference type="NCBI Taxonomy" id="49451"/>
    <lineage>
        <taxon>Eukaryota</taxon>
        <taxon>Viridiplantae</taxon>
        <taxon>Streptophyta</taxon>
        <taxon>Embryophyta</taxon>
        <taxon>Tracheophyta</taxon>
        <taxon>Spermatophyta</taxon>
        <taxon>Magnoliopsida</taxon>
        <taxon>eudicotyledons</taxon>
        <taxon>Gunneridae</taxon>
        <taxon>Pentapetalae</taxon>
        <taxon>asterids</taxon>
        <taxon>lamiids</taxon>
        <taxon>Solanales</taxon>
        <taxon>Solanaceae</taxon>
        <taxon>Nicotianoideae</taxon>
        <taxon>Nicotianeae</taxon>
        <taxon>Nicotiana</taxon>
    </lineage>
</organism>
<keyword evidence="3" id="KW-1185">Reference proteome</keyword>
<feature type="region of interest" description="Disordered" evidence="1">
    <location>
        <begin position="112"/>
        <end position="136"/>
    </location>
</feature>
<evidence type="ECO:0000313" key="3">
    <source>
        <dbReference type="Proteomes" id="UP000187609"/>
    </source>
</evidence>
<dbReference type="EMBL" id="MJEQ01000930">
    <property type="protein sequence ID" value="OIT33145.1"/>
    <property type="molecule type" value="Genomic_DNA"/>
</dbReference>
<name>A0A314KVA5_NICAT</name>
<dbReference type="Proteomes" id="UP000187609">
    <property type="component" value="Unassembled WGS sequence"/>
</dbReference>
<protein>
    <submittedName>
        <fullName evidence="2">Uncharacterized protein</fullName>
    </submittedName>
</protein>
<reference evidence="2" key="1">
    <citation type="submission" date="2016-11" db="EMBL/GenBank/DDBJ databases">
        <title>The genome of Nicotiana attenuata.</title>
        <authorList>
            <person name="Xu S."/>
            <person name="Brockmoeller T."/>
            <person name="Gaquerel E."/>
            <person name="Navarro A."/>
            <person name="Kuhl H."/>
            <person name="Gase K."/>
            <person name="Ling Z."/>
            <person name="Zhou W."/>
            <person name="Kreitzer C."/>
            <person name="Stanke M."/>
            <person name="Tang H."/>
            <person name="Lyons E."/>
            <person name="Pandey P."/>
            <person name="Pandey S.P."/>
            <person name="Timmermann B."/>
            <person name="Baldwin I.T."/>
        </authorList>
    </citation>
    <scope>NUCLEOTIDE SEQUENCE [LARGE SCALE GENOMIC DNA]</scope>
    <source>
        <strain evidence="2">UT</strain>
    </source>
</reference>
<comment type="caution">
    <text evidence="2">The sequence shown here is derived from an EMBL/GenBank/DDBJ whole genome shotgun (WGS) entry which is preliminary data.</text>
</comment>
<gene>
    <name evidence="2" type="ORF">A4A49_65075</name>
</gene>
<evidence type="ECO:0000313" key="2">
    <source>
        <dbReference type="EMBL" id="OIT33145.1"/>
    </source>
</evidence>
<dbReference type="Gramene" id="OIT33145">
    <property type="protein sequence ID" value="OIT33145"/>
    <property type="gene ID" value="A4A49_65075"/>
</dbReference>
<dbReference type="AlphaFoldDB" id="A0A314KVA5"/>